<dbReference type="OrthoDB" id="97518at2759"/>
<evidence type="ECO:0000313" key="2">
    <source>
        <dbReference type="EMBL" id="KAA8641529.1"/>
    </source>
</evidence>
<protein>
    <submittedName>
        <fullName evidence="2">Uncharacterized protein</fullName>
    </submittedName>
</protein>
<reference evidence="2 3" key="1">
    <citation type="submission" date="2019-08" db="EMBL/GenBank/DDBJ databases">
        <title>The genome sequence of a newly discovered highly antifungal drug resistant Aspergillus species, Aspergillus tanneri NIH 1004.</title>
        <authorList>
            <person name="Mounaud S."/>
            <person name="Singh I."/>
            <person name="Joardar V."/>
            <person name="Pakala S."/>
            <person name="Pakala S."/>
            <person name="Venepally P."/>
            <person name="Chung J.K."/>
            <person name="Losada L."/>
            <person name="Nierman W.C."/>
        </authorList>
    </citation>
    <scope>NUCLEOTIDE SEQUENCE [LARGE SCALE GENOMIC DNA]</scope>
    <source>
        <strain evidence="2 3">NIH1004</strain>
    </source>
</reference>
<proteinExistence type="inferred from homology"/>
<comment type="caution">
    <text evidence="2">The sequence shown here is derived from an EMBL/GenBank/DDBJ whole genome shotgun (WGS) entry which is preliminary data.</text>
</comment>
<accession>A0A5M9MAF8</accession>
<dbReference type="Gene3D" id="2.40.160.200">
    <property type="entry name" value="LURP1-related"/>
    <property type="match status" value="1"/>
</dbReference>
<dbReference type="Proteomes" id="UP000324241">
    <property type="component" value="Unassembled WGS sequence"/>
</dbReference>
<dbReference type="GeneID" id="54334366"/>
<organism evidence="2 3">
    <name type="scientific">Aspergillus tanneri</name>
    <dbReference type="NCBI Taxonomy" id="1220188"/>
    <lineage>
        <taxon>Eukaryota</taxon>
        <taxon>Fungi</taxon>
        <taxon>Dikarya</taxon>
        <taxon>Ascomycota</taxon>
        <taxon>Pezizomycotina</taxon>
        <taxon>Eurotiomycetes</taxon>
        <taxon>Eurotiomycetidae</taxon>
        <taxon>Eurotiales</taxon>
        <taxon>Aspergillaceae</taxon>
        <taxon>Aspergillus</taxon>
        <taxon>Aspergillus subgen. Circumdati</taxon>
    </lineage>
</organism>
<evidence type="ECO:0000313" key="3">
    <source>
        <dbReference type="Proteomes" id="UP000324241"/>
    </source>
</evidence>
<dbReference type="AlphaFoldDB" id="A0A5M9MAF8"/>
<gene>
    <name evidence="2" type="ORF">ATNIH1004_011665</name>
</gene>
<dbReference type="RefSeq" id="XP_033420891.1">
    <property type="nucleotide sequence ID" value="XM_033576227.1"/>
</dbReference>
<dbReference type="InterPro" id="IPR025659">
    <property type="entry name" value="Tubby-like_C"/>
</dbReference>
<dbReference type="EMBL" id="QUQM01000009">
    <property type="protein sequence ID" value="KAA8641529.1"/>
    <property type="molecule type" value="Genomic_DNA"/>
</dbReference>
<comment type="similarity">
    <text evidence="1">Belongs to the LOR family.</text>
</comment>
<name>A0A5M9MAF8_9EURO</name>
<dbReference type="SUPFAM" id="SSF54518">
    <property type="entry name" value="Tubby C-terminal domain-like"/>
    <property type="match status" value="1"/>
</dbReference>
<dbReference type="InterPro" id="IPR038595">
    <property type="entry name" value="LOR_sf"/>
</dbReference>
<sequence>MTRSQERIAPTLVEGDTIIDKENVLTISNLSCSGGYIIEDKEGTIVLSVSRKPWSFHHRRIFYKEGKPLFELQSKWWNSSKIEVILSQKTILQAKSRMASNKPKAVLKFCNAAIKSRHNFSHDRLDTELIVQSEDLENFCQKIMMGNSVMACINRIGKPQDVEERPVSSHGPRWEVKAEKDMGLSLIAVVVVIIGQQVPKVGRPRV</sequence>
<dbReference type="InterPro" id="IPR007612">
    <property type="entry name" value="LOR"/>
</dbReference>
<evidence type="ECO:0000256" key="1">
    <source>
        <dbReference type="ARBA" id="ARBA00005437"/>
    </source>
</evidence>
<dbReference type="Pfam" id="PF04525">
    <property type="entry name" value="LOR"/>
    <property type="match status" value="1"/>
</dbReference>